<reference evidence="10" key="1">
    <citation type="journal article" date="2014" name="Int. J. Syst. Evol. Microbiol.">
        <title>Complete genome sequence of Corynebacterium casei LMG S-19264T (=DSM 44701T), isolated from a smear-ripened cheese.</title>
        <authorList>
            <consortium name="US DOE Joint Genome Institute (JGI-PGF)"/>
            <person name="Walter F."/>
            <person name="Albersmeier A."/>
            <person name="Kalinowski J."/>
            <person name="Ruckert C."/>
        </authorList>
    </citation>
    <scope>NUCLEOTIDE SEQUENCE</scope>
    <source>
        <strain evidence="10">KCTC 42731</strain>
    </source>
</reference>
<dbReference type="EMBL" id="BNCK01000002">
    <property type="protein sequence ID" value="GHF85458.1"/>
    <property type="molecule type" value="Genomic_DNA"/>
</dbReference>
<dbReference type="GO" id="GO:0006352">
    <property type="term" value="P:DNA-templated transcription initiation"/>
    <property type="evidence" value="ECO:0007669"/>
    <property type="project" value="InterPro"/>
</dbReference>
<dbReference type="Proteomes" id="UP000623842">
    <property type="component" value="Unassembled WGS sequence"/>
</dbReference>
<keyword evidence="7" id="KW-0812">Transmembrane</keyword>
<sequence length="534" mass="58799">MKFFKSYLTREKYSDDSLVTLSLGGDKDAFCQIVKRYQNLLCSIAYAALGDIKQSEDIAQESFIEAWKKLASLQEPEKLRAWLCGILRFKLSHFHRKERHQVMSGAVDIEQHDAADEHEIEPHIIDEQHQVLLWKFLDGLNDNYKEPLILFYRENQSIDKVAEELSLTKDTVKQRLSRGRAQLKEAMTEFIEDGLKNTKPGEAFTTGVMVMISDIAPGLKSTAIGTSAAKVSYLFKFTSIVTLLASLSGLISSYFGLQASLAQSRTLREKQLTKKSVSLFIIVALVFVVGMMALKYIALAHQSFISTYATLSQLLVCLFVVGYLLLVKHVFAAIQNLRAQERIFHPEAFDKGIDTEQAEQRYYKSSFSLLGVPLVHIHFGLHEVTDKPTFAWIAGGTYAHGLLFAWGGVAIAPISVGILSVGVVSIGAVSLGVLSLGTVAIGALGLGASAIAFKAYGSLSALGWQSALSDGFSIANNAAIGRIAYASEVNNDAAAQLINLSLFNHLYPWALLFLSVLVIIPAIWYANNVKQRHV</sequence>
<proteinExistence type="inferred from homology"/>
<feature type="transmembrane region" description="Helical" evidence="7">
    <location>
        <begin position="401"/>
        <end position="424"/>
    </location>
</feature>
<dbReference type="InterPro" id="IPR013324">
    <property type="entry name" value="RNA_pol_sigma_r3/r4-like"/>
</dbReference>
<evidence type="ECO:0000256" key="1">
    <source>
        <dbReference type="ARBA" id="ARBA00010641"/>
    </source>
</evidence>
<evidence type="ECO:0000256" key="5">
    <source>
        <dbReference type="ARBA" id="ARBA00023163"/>
    </source>
</evidence>
<reference evidence="10" key="2">
    <citation type="submission" date="2020-09" db="EMBL/GenBank/DDBJ databases">
        <authorList>
            <person name="Sun Q."/>
            <person name="Kim S."/>
        </authorList>
    </citation>
    <scope>NUCLEOTIDE SEQUENCE</scope>
    <source>
        <strain evidence="10">KCTC 42731</strain>
    </source>
</reference>
<dbReference type="Pfam" id="PF08281">
    <property type="entry name" value="Sigma70_r4_2"/>
    <property type="match status" value="1"/>
</dbReference>
<dbReference type="InterPro" id="IPR007627">
    <property type="entry name" value="RNA_pol_sigma70_r2"/>
</dbReference>
<keyword evidence="3 6" id="KW-0731">Sigma factor</keyword>
<keyword evidence="10" id="KW-0240">DNA-directed RNA polymerase</keyword>
<dbReference type="PANTHER" id="PTHR43133:SF51">
    <property type="entry name" value="RNA POLYMERASE SIGMA FACTOR"/>
    <property type="match status" value="1"/>
</dbReference>
<feature type="transmembrane region" description="Helical" evidence="7">
    <location>
        <begin position="277"/>
        <end position="299"/>
    </location>
</feature>
<evidence type="ECO:0000256" key="4">
    <source>
        <dbReference type="ARBA" id="ARBA00023125"/>
    </source>
</evidence>
<accession>A0A919BE16</accession>
<dbReference type="InterPro" id="IPR039425">
    <property type="entry name" value="RNA_pol_sigma-70-like"/>
</dbReference>
<dbReference type="SUPFAM" id="SSF88659">
    <property type="entry name" value="Sigma3 and sigma4 domains of RNA polymerase sigma factors"/>
    <property type="match status" value="1"/>
</dbReference>
<dbReference type="PANTHER" id="PTHR43133">
    <property type="entry name" value="RNA POLYMERASE ECF-TYPE SIGMA FACTO"/>
    <property type="match status" value="1"/>
</dbReference>
<dbReference type="Gene3D" id="1.10.10.10">
    <property type="entry name" value="Winged helix-like DNA-binding domain superfamily/Winged helix DNA-binding domain"/>
    <property type="match status" value="1"/>
</dbReference>
<feature type="transmembrane region" description="Helical" evidence="7">
    <location>
        <begin position="506"/>
        <end position="526"/>
    </location>
</feature>
<keyword evidence="2 6" id="KW-0805">Transcription regulation</keyword>
<dbReference type="Pfam" id="PF04542">
    <property type="entry name" value="Sigma70_r2"/>
    <property type="match status" value="1"/>
</dbReference>
<dbReference type="SUPFAM" id="SSF88946">
    <property type="entry name" value="Sigma2 domain of RNA polymerase sigma factors"/>
    <property type="match status" value="1"/>
</dbReference>
<dbReference type="GO" id="GO:0003677">
    <property type="term" value="F:DNA binding"/>
    <property type="evidence" value="ECO:0007669"/>
    <property type="project" value="UniProtKB-KW"/>
</dbReference>
<keyword evidence="7" id="KW-1133">Transmembrane helix</keyword>
<evidence type="ECO:0000256" key="2">
    <source>
        <dbReference type="ARBA" id="ARBA00023015"/>
    </source>
</evidence>
<feature type="domain" description="RNA polymerase sigma factor 70 region 4 type 2" evidence="9">
    <location>
        <begin position="132"/>
        <end position="183"/>
    </location>
</feature>
<dbReference type="PROSITE" id="PS01063">
    <property type="entry name" value="SIGMA70_ECF"/>
    <property type="match status" value="1"/>
</dbReference>
<dbReference type="RefSeq" id="WP_189768143.1">
    <property type="nucleotide sequence ID" value="NZ_BNCK01000002.1"/>
</dbReference>
<evidence type="ECO:0000259" key="9">
    <source>
        <dbReference type="Pfam" id="PF08281"/>
    </source>
</evidence>
<gene>
    <name evidence="10" type="ORF">GCM10017161_11270</name>
</gene>
<dbReference type="CDD" id="cd06171">
    <property type="entry name" value="Sigma70_r4"/>
    <property type="match status" value="1"/>
</dbReference>
<evidence type="ECO:0000313" key="11">
    <source>
        <dbReference type="Proteomes" id="UP000623842"/>
    </source>
</evidence>
<dbReference type="GO" id="GO:0016987">
    <property type="term" value="F:sigma factor activity"/>
    <property type="evidence" value="ECO:0007669"/>
    <property type="project" value="UniProtKB-KW"/>
</dbReference>
<feature type="domain" description="RNA polymerase sigma-70 region 2" evidence="8">
    <location>
        <begin position="33"/>
        <end position="99"/>
    </location>
</feature>
<comment type="caution">
    <text evidence="10">The sequence shown here is derived from an EMBL/GenBank/DDBJ whole genome shotgun (WGS) entry which is preliminary data.</text>
</comment>
<keyword evidence="7" id="KW-0472">Membrane</keyword>
<evidence type="ECO:0000256" key="7">
    <source>
        <dbReference type="SAM" id="Phobius"/>
    </source>
</evidence>
<dbReference type="GO" id="GO:0000428">
    <property type="term" value="C:DNA-directed RNA polymerase complex"/>
    <property type="evidence" value="ECO:0007669"/>
    <property type="project" value="UniProtKB-KW"/>
</dbReference>
<organism evidence="10 11">
    <name type="scientific">Thalassotalea marina</name>
    <dbReference type="NCBI Taxonomy" id="1673741"/>
    <lineage>
        <taxon>Bacteria</taxon>
        <taxon>Pseudomonadati</taxon>
        <taxon>Pseudomonadota</taxon>
        <taxon>Gammaproteobacteria</taxon>
        <taxon>Alteromonadales</taxon>
        <taxon>Colwelliaceae</taxon>
        <taxon>Thalassotalea</taxon>
    </lineage>
</organism>
<feature type="transmembrane region" description="Helical" evidence="7">
    <location>
        <begin position="362"/>
        <end position="381"/>
    </location>
</feature>
<dbReference type="InterPro" id="IPR036388">
    <property type="entry name" value="WH-like_DNA-bd_sf"/>
</dbReference>
<name>A0A919BE16_9GAMM</name>
<dbReference type="NCBIfam" id="TIGR02937">
    <property type="entry name" value="sigma70-ECF"/>
    <property type="match status" value="1"/>
</dbReference>
<evidence type="ECO:0000259" key="8">
    <source>
        <dbReference type="Pfam" id="PF04542"/>
    </source>
</evidence>
<evidence type="ECO:0000256" key="6">
    <source>
        <dbReference type="RuleBase" id="RU000716"/>
    </source>
</evidence>
<dbReference type="InterPro" id="IPR000838">
    <property type="entry name" value="RNA_pol_sigma70_ECF_CS"/>
</dbReference>
<keyword evidence="5 6" id="KW-0804">Transcription</keyword>
<dbReference type="InterPro" id="IPR013325">
    <property type="entry name" value="RNA_pol_sigma_r2"/>
</dbReference>
<dbReference type="AlphaFoldDB" id="A0A919BE16"/>
<comment type="similarity">
    <text evidence="1 6">Belongs to the sigma-70 factor family. ECF subfamily.</text>
</comment>
<feature type="transmembrane region" description="Helical" evidence="7">
    <location>
        <begin position="305"/>
        <end position="326"/>
    </location>
</feature>
<feature type="transmembrane region" description="Helical" evidence="7">
    <location>
        <begin position="431"/>
        <end position="453"/>
    </location>
</feature>
<feature type="transmembrane region" description="Helical" evidence="7">
    <location>
        <begin position="233"/>
        <end position="257"/>
    </location>
</feature>
<protein>
    <recommendedName>
        <fullName evidence="6">RNA polymerase sigma factor</fullName>
    </recommendedName>
</protein>
<keyword evidence="4 6" id="KW-0238">DNA-binding</keyword>
<keyword evidence="11" id="KW-1185">Reference proteome</keyword>
<evidence type="ECO:0000256" key="3">
    <source>
        <dbReference type="ARBA" id="ARBA00023082"/>
    </source>
</evidence>
<evidence type="ECO:0000313" key="10">
    <source>
        <dbReference type="EMBL" id="GHF85458.1"/>
    </source>
</evidence>
<dbReference type="InterPro" id="IPR014284">
    <property type="entry name" value="RNA_pol_sigma-70_dom"/>
</dbReference>
<dbReference type="InterPro" id="IPR013249">
    <property type="entry name" value="RNA_pol_sigma70_r4_t2"/>
</dbReference>
<dbReference type="Gene3D" id="1.10.1740.10">
    <property type="match status" value="1"/>
</dbReference>